<accession>A0A0A8ZR87</accession>
<name>A0A0A8ZR87_ARUDO</name>
<sequence>MARRRTSMA</sequence>
<evidence type="ECO:0000313" key="1">
    <source>
        <dbReference type="EMBL" id="JAD37352.1"/>
    </source>
</evidence>
<reference evidence="1" key="1">
    <citation type="submission" date="2014-09" db="EMBL/GenBank/DDBJ databases">
        <authorList>
            <person name="Magalhaes I.L.F."/>
            <person name="Oliveira U."/>
            <person name="Santos F.R."/>
            <person name="Vidigal T.H.D.A."/>
            <person name="Brescovit A.D."/>
            <person name="Santos A.J."/>
        </authorList>
    </citation>
    <scope>NUCLEOTIDE SEQUENCE</scope>
    <source>
        <tissue evidence="1">Shoot tissue taken approximately 20 cm above the soil surface</tissue>
    </source>
</reference>
<organism evidence="1">
    <name type="scientific">Arundo donax</name>
    <name type="common">Giant reed</name>
    <name type="synonym">Donax arundinaceus</name>
    <dbReference type="NCBI Taxonomy" id="35708"/>
    <lineage>
        <taxon>Eukaryota</taxon>
        <taxon>Viridiplantae</taxon>
        <taxon>Streptophyta</taxon>
        <taxon>Embryophyta</taxon>
        <taxon>Tracheophyta</taxon>
        <taxon>Spermatophyta</taxon>
        <taxon>Magnoliopsida</taxon>
        <taxon>Liliopsida</taxon>
        <taxon>Poales</taxon>
        <taxon>Poaceae</taxon>
        <taxon>PACMAD clade</taxon>
        <taxon>Arundinoideae</taxon>
        <taxon>Arundineae</taxon>
        <taxon>Arundo</taxon>
    </lineage>
</organism>
<dbReference type="EMBL" id="GBRH01260543">
    <property type="protein sequence ID" value="JAD37352.1"/>
    <property type="molecule type" value="Transcribed_RNA"/>
</dbReference>
<protein>
    <submittedName>
        <fullName evidence="1">Uncharacterized protein</fullName>
    </submittedName>
</protein>
<reference evidence="1" key="2">
    <citation type="journal article" date="2015" name="Data Brief">
        <title>Shoot transcriptome of the giant reed, Arundo donax.</title>
        <authorList>
            <person name="Barrero R.A."/>
            <person name="Guerrero F.D."/>
            <person name="Moolhuijzen P."/>
            <person name="Goolsby J.A."/>
            <person name="Tidwell J."/>
            <person name="Bellgard S.E."/>
            <person name="Bellgard M.I."/>
        </authorList>
    </citation>
    <scope>NUCLEOTIDE SEQUENCE</scope>
    <source>
        <tissue evidence="1">Shoot tissue taken approximately 20 cm above the soil surface</tissue>
    </source>
</reference>
<proteinExistence type="predicted"/>